<dbReference type="RefSeq" id="WP_380739947.1">
    <property type="nucleotide sequence ID" value="NZ_JBHTJP010000035.1"/>
</dbReference>
<evidence type="ECO:0000256" key="1">
    <source>
        <dbReference type="ARBA" id="ARBA00004651"/>
    </source>
</evidence>
<dbReference type="EMBL" id="JBHTJP010000035">
    <property type="protein sequence ID" value="MFD0977562.1"/>
    <property type="molecule type" value="Genomic_DNA"/>
</dbReference>
<evidence type="ECO:0000256" key="6">
    <source>
        <dbReference type="SAM" id="Phobius"/>
    </source>
</evidence>
<feature type="transmembrane region" description="Helical" evidence="6">
    <location>
        <begin position="187"/>
        <end position="206"/>
    </location>
</feature>
<evidence type="ECO:0000256" key="5">
    <source>
        <dbReference type="ARBA" id="ARBA00023136"/>
    </source>
</evidence>
<comment type="caution">
    <text evidence="7">The sequence shown here is derived from an EMBL/GenBank/DDBJ whole genome shotgun (WGS) entry which is preliminary data.</text>
</comment>
<evidence type="ECO:0000313" key="7">
    <source>
        <dbReference type="EMBL" id="MFD0977562.1"/>
    </source>
</evidence>
<sequence>MDQHILASPSKIKFSGWKTILKRVLKEISENNVSIISAGVAFYSFLAVFPAIAALVSIYGLAMDPQSIQDQLSQISGMMPQEAYEILKTQLEKLVSTPESALGWSMAIGILFSLWSANKGTKSLFTGVDIAYDTVNQRGFLKQNALTLSFTLGAILLLIISMILIVVFPALVGLIGLPSGIENLIGYGRWLLLAAILIWFLGEVYKHAPYKKTPKFRWVFPGALLATLLWLIASWGFSFYVSNFGSYGEVYGSISAVVVMLLWMFLTSFIILFGAELNSEIEKYAQLRK</sequence>
<keyword evidence="5 6" id="KW-0472">Membrane</keyword>
<dbReference type="NCBIfam" id="TIGR00765">
    <property type="entry name" value="yihY_not_rbn"/>
    <property type="match status" value="1"/>
</dbReference>
<comment type="subcellular location">
    <subcellularLocation>
        <location evidence="1">Cell membrane</location>
        <topology evidence="1">Multi-pass membrane protein</topology>
    </subcellularLocation>
</comment>
<dbReference type="PANTHER" id="PTHR30213:SF0">
    <property type="entry name" value="UPF0761 MEMBRANE PROTEIN YIHY"/>
    <property type="match status" value="1"/>
</dbReference>
<gene>
    <name evidence="7" type="ORF">ACFQ1G_12225</name>
</gene>
<keyword evidence="8" id="KW-1185">Reference proteome</keyword>
<feature type="transmembrane region" description="Helical" evidence="6">
    <location>
        <begin position="146"/>
        <end position="175"/>
    </location>
</feature>
<feature type="transmembrane region" description="Helical" evidence="6">
    <location>
        <begin position="33"/>
        <end position="62"/>
    </location>
</feature>
<dbReference type="InterPro" id="IPR017039">
    <property type="entry name" value="Virul_fac_BrkB"/>
</dbReference>
<keyword evidence="3 6" id="KW-0812">Transmembrane</keyword>
<feature type="transmembrane region" description="Helical" evidence="6">
    <location>
        <begin position="218"/>
        <end position="238"/>
    </location>
</feature>
<accession>A0ABW3IHI3</accession>
<reference evidence="8" key="1">
    <citation type="journal article" date="2019" name="Int. J. Syst. Evol. Microbiol.">
        <title>The Global Catalogue of Microorganisms (GCM) 10K type strain sequencing project: providing services to taxonomists for standard genome sequencing and annotation.</title>
        <authorList>
            <consortium name="The Broad Institute Genomics Platform"/>
            <consortium name="The Broad Institute Genome Sequencing Center for Infectious Disease"/>
            <person name="Wu L."/>
            <person name="Ma J."/>
        </authorList>
    </citation>
    <scope>NUCLEOTIDE SEQUENCE [LARGE SCALE GENOMIC DNA]</scope>
    <source>
        <strain evidence="8">CCUG 60898</strain>
    </source>
</reference>
<keyword evidence="2" id="KW-1003">Cell membrane</keyword>
<protein>
    <submittedName>
        <fullName evidence="7">YihY/virulence factor BrkB family protein</fullName>
    </submittedName>
</protein>
<dbReference type="Pfam" id="PF03631">
    <property type="entry name" value="Virul_fac_BrkB"/>
    <property type="match status" value="1"/>
</dbReference>
<dbReference type="PANTHER" id="PTHR30213">
    <property type="entry name" value="INNER MEMBRANE PROTEIN YHJD"/>
    <property type="match status" value="1"/>
</dbReference>
<feature type="transmembrane region" description="Helical" evidence="6">
    <location>
        <begin position="250"/>
        <end position="273"/>
    </location>
</feature>
<keyword evidence="4 6" id="KW-1133">Transmembrane helix</keyword>
<dbReference type="PIRSF" id="PIRSF035875">
    <property type="entry name" value="RNase_BN"/>
    <property type="match status" value="1"/>
</dbReference>
<proteinExistence type="predicted"/>
<evidence type="ECO:0000256" key="4">
    <source>
        <dbReference type="ARBA" id="ARBA00022989"/>
    </source>
</evidence>
<organism evidence="7 8">
    <name type="scientific">Salinimicrobium gaetbulicola</name>
    <dbReference type="NCBI Taxonomy" id="999702"/>
    <lineage>
        <taxon>Bacteria</taxon>
        <taxon>Pseudomonadati</taxon>
        <taxon>Bacteroidota</taxon>
        <taxon>Flavobacteriia</taxon>
        <taxon>Flavobacteriales</taxon>
        <taxon>Flavobacteriaceae</taxon>
        <taxon>Salinimicrobium</taxon>
    </lineage>
</organism>
<evidence type="ECO:0000256" key="3">
    <source>
        <dbReference type="ARBA" id="ARBA00022692"/>
    </source>
</evidence>
<dbReference type="Proteomes" id="UP001597100">
    <property type="component" value="Unassembled WGS sequence"/>
</dbReference>
<name>A0ABW3IHI3_9FLAO</name>
<evidence type="ECO:0000256" key="2">
    <source>
        <dbReference type="ARBA" id="ARBA00022475"/>
    </source>
</evidence>
<evidence type="ECO:0000313" key="8">
    <source>
        <dbReference type="Proteomes" id="UP001597100"/>
    </source>
</evidence>